<dbReference type="EMBL" id="JH993001">
    <property type="protein sequence ID" value="EKX45089.1"/>
    <property type="molecule type" value="Genomic_DNA"/>
</dbReference>
<dbReference type="HOGENOM" id="CLU_974697_0_0_1"/>
<sequence length="286" mass="31631">MPTRAMSANMFTLGLCFLLVTAQAVKFDSKLIKSVDCSKLPADYCTADLGCKKDSNGNCEVDPNLKPTINCTEQLYKSGQAVQAAEDSMEVLFKTIKTTCKNVGETTSKAIDTFASLEDEFESALDKYNSSLVEYTKEKAFMDDLQSQLDDLQVKCKATDPPPPPDCAIKIQKLQDQITKENATCSKLWIKVDMNKKMLDLASTQVSQGKAAMITATQGASKTFNSASTQVMDAVNKKDDAMTYWNAIVSSCSASSAVAQVKRKSYKRLSKMYDKIHRRMRSFKVE</sequence>
<evidence type="ECO:0000256" key="1">
    <source>
        <dbReference type="SAM" id="SignalP"/>
    </source>
</evidence>
<keyword evidence="4" id="KW-1185">Reference proteome</keyword>
<dbReference type="KEGG" id="gtt:GUITHDRAFT_109135"/>
<dbReference type="GeneID" id="17301642"/>
<evidence type="ECO:0000313" key="3">
    <source>
        <dbReference type="EnsemblProtists" id="EKX45089"/>
    </source>
</evidence>
<dbReference type="AlphaFoldDB" id="L1JAF6"/>
<dbReference type="RefSeq" id="XP_005832069.1">
    <property type="nucleotide sequence ID" value="XM_005832012.1"/>
</dbReference>
<evidence type="ECO:0000313" key="4">
    <source>
        <dbReference type="Proteomes" id="UP000011087"/>
    </source>
</evidence>
<gene>
    <name evidence="2" type="ORF">GUITHDRAFT_109135</name>
</gene>
<reference evidence="3" key="3">
    <citation type="submission" date="2015-06" db="UniProtKB">
        <authorList>
            <consortium name="EnsemblProtists"/>
        </authorList>
    </citation>
    <scope>IDENTIFICATION</scope>
</reference>
<feature type="signal peptide" evidence="1">
    <location>
        <begin position="1"/>
        <end position="24"/>
    </location>
</feature>
<accession>L1JAF6</accession>
<name>L1JAF6_GUITC</name>
<reference evidence="4" key="2">
    <citation type="submission" date="2012-11" db="EMBL/GenBank/DDBJ databases">
        <authorList>
            <person name="Kuo A."/>
            <person name="Curtis B.A."/>
            <person name="Tanifuji G."/>
            <person name="Burki F."/>
            <person name="Gruber A."/>
            <person name="Irimia M."/>
            <person name="Maruyama S."/>
            <person name="Arias M.C."/>
            <person name="Ball S.G."/>
            <person name="Gile G.H."/>
            <person name="Hirakawa Y."/>
            <person name="Hopkins J.F."/>
            <person name="Rensing S.A."/>
            <person name="Schmutz J."/>
            <person name="Symeonidi A."/>
            <person name="Elias M."/>
            <person name="Eveleigh R.J."/>
            <person name="Herman E.K."/>
            <person name="Klute M.J."/>
            <person name="Nakayama T."/>
            <person name="Obornik M."/>
            <person name="Reyes-Prieto A."/>
            <person name="Armbrust E.V."/>
            <person name="Aves S.J."/>
            <person name="Beiko R.G."/>
            <person name="Coutinho P."/>
            <person name="Dacks J.B."/>
            <person name="Durnford D.G."/>
            <person name="Fast N.M."/>
            <person name="Green B.R."/>
            <person name="Grisdale C."/>
            <person name="Hempe F."/>
            <person name="Henrissat B."/>
            <person name="Hoppner M.P."/>
            <person name="Ishida K.-I."/>
            <person name="Kim E."/>
            <person name="Koreny L."/>
            <person name="Kroth P.G."/>
            <person name="Liu Y."/>
            <person name="Malik S.-B."/>
            <person name="Maier U.G."/>
            <person name="McRose D."/>
            <person name="Mock T."/>
            <person name="Neilson J.A."/>
            <person name="Onodera N.T."/>
            <person name="Poole A.M."/>
            <person name="Pritham E.J."/>
            <person name="Richards T.A."/>
            <person name="Rocap G."/>
            <person name="Roy S.W."/>
            <person name="Sarai C."/>
            <person name="Schaack S."/>
            <person name="Shirato S."/>
            <person name="Slamovits C.H."/>
            <person name="Spencer D.F."/>
            <person name="Suzuki S."/>
            <person name="Worden A.Z."/>
            <person name="Zauner S."/>
            <person name="Barry K."/>
            <person name="Bell C."/>
            <person name="Bharti A.K."/>
            <person name="Crow J.A."/>
            <person name="Grimwood J."/>
            <person name="Kramer R."/>
            <person name="Lindquist E."/>
            <person name="Lucas S."/>
            <person name="Salamov A."/>
            <person name="McFadden G.I."/>
            <person name="Lane C.E."/>
            <person name="Keeling P.J."/>
            <person name="Gray M.W."/>
            <person name="Grigoriev I.V."/>
            <person name="Archibald J.M."/>
        </authorList>
    </citation>
    <scope>NUCLEOTIDE SEQUENCE</scope>
    <source>
        <strain evidence="4">CCMP2712</strain>
    </source>
</reference>
<dbReference type="Proteomes" id="UP000011087">
    <property type="component" value="Unassembled WGS sequence"/>
</dbReference>
<organism evidence="2">
    <name type="scientific">Guillardia theta (strain CCMP2712)</name>
    <name type="common">Cryptophyte</name>
    <dbReference type="NCBI Taxonomy" id="905079"/>
    <lineage>
        <taxon>Eukaryota</taxon>
        <taxon>Cryptophyceae</taxon>
        <taxon>Pyrenomonadales</taxon>
        <taxon>Geminigeraceae</taxon>
        <taxon>Guillardia</taxon>
    </lineage>
</organism>
<dbReference type="PaxDb" id="55529-EKX45089"/>
<feature type="chain" id="PRO_5008771063" evidence="1">
    <location>
        <begin position="25"/>
        <end position="286"/>
    </location>
</feature>
<reference evidence="2 4" key="1">
    <citation type="journal article" date="2012" name="Nature">
        <title>Algal genomes reveal evolutionary mosaicism and the fate of nucleomorphs.</title>
        <authorList>
            <consortium name="DOE Joint Genome Institute"/>
            <person name="Curtis B.A."/>
            <person name="Tanifuji G."/>
            <person name="Burki F."/>
            <person name="Gruber A."/>
            <person name="Irimia M."/>
            <person name="Maruyama S."/>
            <person name="Arias M.C."/>
            <person name="Ball S.G."/>
            <person name="Gile G.H."/>
            <person name="Hirakawa Y."/>
            <person name="Hopkins J.F."/>
            <person name="Kuo A."/>
            <person name="Rensing S.A."/>
            <person name="Schmutz J."/>
            <person name="Symeonidi A."/>
            <person name="Elias M."/>
            <person name="Eveleigh R.J."/>
            <person name="Herman E.K."/>
            <person name="Klute M.J."/>
            <person name="Nakayama T."/>
            <person name="Obornik M."/>
            <person name="Reyes-Prieto A."/>
            <person name="Armbrust E.V."/>
            <person name="Aves S.J."/>
            <person name="Beiko R.G."/>
            <person name="Coutinho P."/>
            <person name="Dacks J.B."/>
            <person name="Durnford D.G."/>
            <person name="Fast N.M."/>
            <person name="Green B.R."/>
            <person name="Grisdale C.J."/>
            <person name="Hempel F."/>
            <person name="Henrissat B."/>
            <person name="Hoppner M.P."/>
            <person name="Ishida K."/>
            <person name="Kim E."/>
            <person name="Koreny L."/>
            <person name="Kroth P.G."/>
            <person name="Liu Y."/>
            <person name="Malik S.B."/>
            <person name="Maier U.G."/>
            <person name="McRose D."/>
            <person name="Mock T."/>
            <person name="Neilson J.A."/>
            <person name="Onodera N.T."/>
            <person name="Poole A.M."/>
            <person name="Pritham E.J."/>
            <person name="Richards T.A."/>
            <person name="Rocap G."/>
            <person name="Roy S.W."/>
            <person name="Sarai C."/>
            <person name="Schaack S."/>
            <person name="Shirato S."/>
            <person name="Slamovits C.H."/>
            <person name="Spencer D.F."/>
            <person name="Suzuki S."/>
            <person name="Worden A.Z."/>
            <person name="Zauner S."/>
            <person name="Barry K."/>
            <person name="Bell C."/>
            <person name="Bharti A.K."/>
            <person name="Crow J.A."/>
            <person name="Grimwood J."/>
            <person name="Kramer R."/>
            <person name="Lindquist E."/>
            <person name="Lucas S."/>
            <person name="Salamov A."/>
            <person name="McFadden G.I."/>
            <person name="Lane C.E."/>
            <person name="Keeling P.J."/>
            <person name="Gray M.W."/>
            <person name="Grigoriev I.V."/>
            <person name="Archibald J.M."/>
        </authorList>
    </citation>
    <scope>NUCLEOTIDE SEQUENCE</scope>
    <source>
        <strain evidence="2 4">CCMP2712</strain>
    </source>
</reference>
<proteinExistence type="predicted"/>
<keyword evidence="1" id="KW-0732">Signal</keyword>
<dbReference type="EnsemblProtists" id="EKX45089">
    <property type="protein sequence ID" value="EKX45089"/>
    <property type="gene ID" value="GUITHDRAFT_109135"/>
</dbReference>
<protein>
    <submittedName>
        <fullName evidence="2 3">Uncharacterized protein</fullName>
    </submittedName>
</protein>
<evidence type="ECO:0000313" key="2">
    <source>
        <dbReference type="EMBL" id="EKX45089.1"/>
    </source>
</evidence>